<protein>
    <recommendedName>
        <fullName evidence="4">Dysbindin protein</fullName>
    </recommendedName>
</protein>
<dbReference type="EnsemblMetazoa" id="MDOA002290-RB">
    <property type="protein sequence ID" value="MDOA002290-PB"/>
    <property type="gene ID" value="MDOA002290"/>
</dbReference>
<reference evidence="3" key="1">
    <citation type="submission" date="2020-05" db="UniProtKB">
        <authorList>
            <consortium name="EnsemblMetazoa"/>
        </authorList>
    </citation>
    <scope>IDENTIFICATION</scope>
    <source>
        <strain evidence="3">Aabys</strain>
    </source>
</reference>
<evidence type="ECO:0000256" key="2">
    <source>
        <dbReference type="SAM" id="Coils"/>
    </source>
</evidence>
<comment type="similarity">
    <text evidence="1">Belongs to the dysbindin family.</text>
</comment>
<dbReference type="GO" id="GO:0005737">
    <property type="term" value="C:cytoplasm"/>
    <property type="evidence" value="ECO:0007669"/>
    <property type="project" value="InterPro"/>
</dbReference>
<dbReference type="RefSeq" id="XP_005180631.2">
    <property type="nucleotide sequence ID" value="XM_005180574.4"/>
</dbReference>
<dbReference type="PANTHER" id="PTHR16294:SF6">
    <property type="entry name" value="DYNAMIN N-TERMINAL DOMAIN-CONTAINING PROTEIN"/>
    <property type="match status" value="1"/>
</dbReference>
<dbReference type="eggNOG" id="ENOG502QRS9">
    <property type="taxonomic scope" value="Eukaryota"/>
</dbReference>
<dbReference type="PANTHER" id="PTHR16294">
    <property type="entry name" value="DYSTROBREVIN BINDING PROTEIN 1 DYSBINDIN"/>
    <property type="match status" value="1"/>
</dbReference>
<dbReference type="KEGG" id="mde:101896693"/>
<dbReference type="AlphaFoldDB" id="A0A1I8M8B6"/>
<dbReference type="OrthoDB" id="2445127at2759"/>
<evidence type="ECO:0000313" key="3">
    <source>
        <dbReference type="EnsemblMetazoa" id="MDOA002290-PB"/>
    </source>
</evidence>
<keyword evidence="2" id="KW-0175">Coiled coil</keyword>
<proteinExistence type="inferred from homology"/>
<dbReference type="InterPro" id="IPR007531">
    <property type="entry name" value="Dysbindin"/>
</dbReference>
<dbReference type="STRING" id="7370.A0A1I8M8B6"/>
<organism evidence="3">
    <name type="scientific">Musca domestica</name>
    <name type="common">House fly</name>
    <dbReference type="NCBI Taxonomy" id="7370"/>
    <lineage>
        <taxon>Eukaryota</taxon>
        <taxon>Metazoa</taxon>
        <taxon>Ecdysozoa</taxon>
        <taxon>Arthropoda</taxon>
        <taxon>Hexapoda</taxon>
        <taxon>Insecta</taxon>
        <taxon>Pterygota</taxon>
        <taxon>Neoptera</taxon>
        <taxon>Endopterygota</taxon>
        <taxon>Diptera</taxon>
        <taxon>Brachycera</taxon>
        <taxon>Muscomorpha</taxon>
        <taxon>Muscoidea</taxon>
        <taxon>Muscidae</taxon>
        <taxon>Musca</taxon>
    </lineage>
</organism>
<sequence length="267" mass="30730">MLSSLRKKLNNALAEASIITENLQQQYRQRVQNSDNLSRSRSSSSLILSPSELGLPPNVNVAAGCNLLAKYEEDWRIIHQNNEDNARKAEEVAKQIQGIESKMNQQQVVMSDLVHCLSAIPNVVLKLKTCQETLREVQQLGESVEKELEKLEDLCAECELEEYMLEKQCELSKFKQKKMEELESYRQKVAAEHQERIRLHEEKLRTIQKERQAVFDDAFRHDLKEFKENGHIPKIAKDIKPAAISLEEVDLDDISETKDALEEFLNG</sequence>
<feature type="coiled-coil region" evidence="2">
    <location>
        <begin position="127"/>
        <end position="210"/>
    </location>
</feature>
<dbReference type="VEuPathDB" id="VectorBase:MDOMA2_017795"/>
<evidence type="ECO:0000256" key="1">
    <source>
        <dbReference type="ARBA" id="ARBA00008686"/>
    </source>
</evidence>
<gene>
    <name evidence="3" type="primary">101896693</name>
</gene>
<evidence type="ECO:0008006" key="4">
    <source>
        <dbReference type="Google" id="ProtNLM"/>
    </source>
</evidence>
<accession>A0A1I8M8B6</accession>
<name>A0A1I8M8B6_MUSDO</name>
<dbReference type="VEuPathDB" id="VectorBase:MDOA002290"/>